<dbReference type="EMBL" id="JBHLTG010000005">
    <property type="protein sequence ID" value="MFC0680341.1"/>
    <property type="molecule type" value="Genomic_DNA"/>
</dbReference>
<dbReference type="RefSeq" id="WP_386671991.1">
    <property type="nucleotide sequence ID" value="NZ_JBHLTG010000005.1"/>
</dbReference>
<keyword evidence="3 7" id="KW-0812">Transmembrane</keyword>
<keyword evidence="5 7" id="KW-1133">Transmembrane helix</keyword>
<evidence type="ECO:0000256" key="3">
    <source>
        <dbReference type="ARBA" id="ARBA00022692"/>
    </source>
</evidence>
<feature type="transmembrane region" description="Helical" evidence="7">
    <location>
        <begin position="118"/>
        <end position="144"/>
    </location>
</feature>
<comment type="caution">
    <text evidence="9">The sequence shown here is derived from an EMBL/GenBank/DDBJ whole genome shotgun (WGS) entry which is preliminary data.</text>
</comment>
<feature type="transmembrane region" description="Helical" evidence="7">
    <location>
        <begin position="257"/>
        <end position="277"/>
    </location>
</feature>
<dbReference type="SUPFAM" id="SSF144091">
    <property type="entry name" value="Rhomboid-like"/>
    <property type="match status" value="1"/>
</dbReference>
<evidence type="ECO:0000256" key="5">
    <source>
        <dbReference type="ARBA" id="ARBA00022989"/>
    </source>
</evidence>
<proteinExistence type="inferred from homology"/>
<comment type="similarity">
    <text evidence="2">Belongs to the peptidase S54 family.</text>
</comment>
<dbReference type="Gene3D" id="1.20.1540.10">
    <property type="entry name" value="Rhomboid-like"/>
    <property type="match status" value="1"/>
</dbReference>
<sequence>MSDPASTPGASVCYRHPDRETWVLCQRCGRPICGECQTTAPVGVHCPECVREARQSAPRTKSRLLTTLRAPGDRPIVTYALVLASVAVFAVMFLTGGANGLVGRYLIYFPPLTLVEPWRVFTSMFAHANFFHILFNMYALYLFGTQLEYLLGRGRFLALYFLSGIGGAAAVMVLSPATPVLGASGAIFGLFSAYFVISRRLGSNATQLLIVIGLNFALGFLLPGISWQAHLGGAVAGALVALVLVSTRRPSQQPAQLIGLIGVGIVLVAVLLSRYFVSY</sequence>
<dbReference type="GO" id="GO:0006508">
    <property type="term" value="P:proteolysis"/>
    <property type="evidence" value="ECO:0007669"/>
    <property type="project" value="UniProtKB-KW"/>
</dbReference>
<evidence type="ECO:0000313" key="10">
    <source>
        <dbReference type="Proteomes" id="UP001589896"/>
    </source>
</evidence>
<dbReference type="PANTHER" id="PTHR43731">
    <property type="entry name" value="RHOMBOID PROTEASE"/>
    <property type="match status" value="1"/>
</dbReference>
<feature type="transmembrane region" description="Helical" evidence="7">
    <location>
        <begin position="76"/>
        <end position="98"/>
    </location>
</feature>
<dbReference type="SUPFAM" id="SSF57845">
    <property type="entry name" value="B-box zinc-binding domain"/>
    <property type="match status" value="1"/>
</dbReference>
<organism evidence="9 10">
    <name type="scientific">Lysobacter korlensis</name>
    <dbReference type="NCBI Taxonomy" id="553636"/>
    <lineage>
        <taxon>Bacteria</taxon>
        <taxon>Pseudomonadati</taxon>
        <taxon>Pseudomonadota</taxon>
        <taxon>Gammaproteobacteria</taxon>
        <taxon>Lysobacterales</taxon>
        <taxon>Lysobacteraceae</taxon>
        <taxon>Lysobacter</taxon>
    </lineage>
</organism>
<keyword evidence="6 7" id="KW-0472">Membrane</keyword>
<dbReference type="InterPro" id="IPR050925">
    <property type="entry name" value="Rhomboid_protease_S54"/>
</dbReference>
<evidence type="ECO:0000256" key="1">
    <source>
        <dbReference type="ARBA" id="ARBA00004141"/>
    </source>
</evidence>
<dbReference type="Pfam" id="PF01694">
    <property type="entry name" value="Rhomboid"/>
    <property type="match status" value="1"/>
</dbReference>
<feature type="transmembrane region" description="Helical" evidence="7">
    <location>
        <begin position="180"/>
        <end position="197"/>
    </location>
</feature>
<accession>A0ABV6RU78</accession>
<protein>
    <submittedName>
        <fullName evidence="9">Rhomboid family intramembrane serine protease</fullName>
    </submittedName>
</protein>
<reference evidence="9 10" key="1">
    <citation type="submission" date="2024-09" db="EMBL/GenBank/DDBJ databases">
        <authorList>
            <person name="Sun Q."/>
            <person name="Mori K."/>
        </authorList>
    </citation>
    <scope>NUCLEOTIDE SEQUENCE [LARGE SCALE GENOMIC DNA]</scope>
    <source>
        <strain evidence="9 10">KCTC 23076</strain>
    </source>
</reference>
<keyword evidence="9" id="KW-0645">Protease</keyword>
<feature type="domain" description="Peptidase S54 rhomboid" evidence="8">
    <location>
        <begin position="116"/>
        <end position="245"/>
    </location>
</feature>
<dbReference type="InterPro" id="IPR035952">
    <property type="entry name" value="Rhomboid-like_sf"/>
</dbReference>
<evidence type="ECO:0000313" key="9">
    <source>
        <dbReference type="EMBL" id="MFC0680341.1"/>
    </source>
</evidence>
<feature type="transmembrane region" description="Helical" evidence="7">
    <location>
        <begin position="156"/>
        <end position="174"/>
    </location>
</feature>
<dbReference type="InterPro" id="IPR022764">
    <property type="entry name" value="Peptidase_S54_rhomboid_dom"/>
</dbReference>
<dbReference type="GO" id="GO:0008233">
    <property type="term" value="F:peptidase activity"/>
    <property type="evidence" value="ECO:0007669"/>
    <property type="project" value="UniProtKB-KW"/>
</dbReference>
<evidence type="ECO:0000256" key="6">
    <source>
        <dbReference type="ARBA" id="ARBA00023136"/>
    </source>
</evidence>
<comment type="subcellular location">
    <subcellularLocation>
        <location evidence="1">Membrane</location>
        <topology evidence="1">Multi-pass membrane protein</topology>
    </subcellularLocation>
</comment>
<dbReference type="Proteomes" id="UP001589896">
    <property type="component" value="Unassembled WGS sequence"/>
</dbReference>
<keyword evidence="4" id="KW-0378">Hydrolase</keyword>
<evidence type="ECO:0000256" key="4">
    <source>
        <dbReference type="ARBA" id="ARBA00022801"/>
    </source>
</evidence>
<feature type="transmembrane region" description="Helical" evidence="7">
    <location>
        <begin position="204"/>
        <end position="221"/>
    </location>
</feature>
<dbReference type="PANTHER" id="PTHR43731:SF14">
    <property type="entry name" value="PRESENILIN-ASSOCIATED RHOMBOID-LIKE PROTEIN, MITOCHONDRIAL"/>
    <property type="match status" value="1"/>
</dbReference>
<keyword evidence="10" id="KW-1185">Reference proteome</keyword>
<evidence type="ECO:0000256" key="7">
    <source>
        <dbReference type="SAM" id="Phobius"/>
    </source>
</evidence>
<evidence type="ECO:0000259" key="8">
    <source>
        <dbReference type="Pfam" id="PF01694"/>
    </source>
</evidence>
<evidence type="ECO:0000256" key="2">
    <source>
        <dbReference type="ARBA" id="ARBA00009045"/>
    </source>
</evidence>
<name>A0ABV6RU78_9GAMM</name>
<gene>
    <name evidence="9" type="ORF">ACFFGH_21105</name>
</gene>